<proteinExistence type="predicted"/>
<accession>A0AAT9FMU3</accession>
<dbReference type="EMBL" id="AP026866">
    <property type="protein sequence ID" value="BDS07447.1"/>
    <property type="molecule type" value="Genomic_DNA"/>
</dbReference>
<dbReference type="PROSITE" id="PS51257">
    <property type="entry name" value="PROKAR_LIPOPROTEIN"/>
    <property type="match status" value="1"/>
</dbReference>
<gene>
    <name evidence="1" type="ORF">NT6N_24870</name>
</gene>
<dbReference type="AlphaFoldDB" id="A0AAT9FMU3"/>
<reference evidence="1" key="1">
    <citation type="submission" date="2024-07" db="EMBL/GenBank/DDBJ databases">
        <title>Complete genome sequence of Verrucomicrobiaceae bacterium NT6N.</title>
        <authorList>
            <person name="Huang C."/>
            <person name="Takami H."/>
            <person name="Hamasaki K."/>
        </authorList>
    </citation>
    <scope>NUCLEOTIDE SEQUENCE</scope>
    <source>
        <strain evidence="1">NT6N</strain>
    </source>
</reference>
<protein>
    <recommendedName>
        <fullName evidence="2">Lipoprotein</fullName>
    </recommendedName>
</protein>
<evidence type="ECO:0000313" key="1">
    <source>
        <dbReference type="EMBL" id="BDS07447.1"/>
    </source>
</evidence>
<sequence>MRLYWIIMVCIIVSSCVPCRFRSEESIRDSLLKKTPIGTTRVAAAPKIIEIAPRSHNQRYNVEEKVHSKDNEIGPIFMCYYLTSPLTSIGYRAVWHFDKYNRLSDIKVDSFADGP</sequence>
<dbReference type="KEGG" id="osu:NT6N_24870"/>
<name>A0AAT9FMU3_9BACT</name>
<evidence type="ECO:0008006" key="2">
    <source>
        <dbReference type="Google" id="ProtNLM"/>
    </source>
</evidence>
<organism evidence="1">
    <name type="scientific">Oceaniferula spumae</name>
    <dbReference type="NCBI Taxonomy" id="2979115"/>
    <lineage>
        <taxon>Bacteria</taxon>
        <taxon>Pseudomonadati</taxon>
        <taxon>Verrucomicrobiota</taxon>
        <taxon>Verrucomicrobiia</taxon>
        <taxon>Verrucomicrobiales</taxon>
        <taxon>Verrucomicrobiaceae</taxon>
        <taxon>Oceaniferula</taxon>
    </lineage>
</organism>